<evidence type="ECO:0000313" key="2">
    <source>
        <dbReference type="EMBL" id="TFK45346.1"/>
    </source>
</evidence>
<dbReference type="SUPFAM" id="SSF48452">
    <property type="entry name" value="TPR-like"/>
    <property type="match status" value="1"/>
</dbReference>
<gene>
    <name evidence="2" type="ORF">OE88DRAFT_1740389</name>
</gene>
<organism evidence="2 3">
    <name type="scientific">Heliocybe sulcata</name>
    <dbReference type="NCBI Taxonomy" id="5364"/>
    <lineage>
        <taxon>Eukaryota</taxon>
        <taxon>Fungi</taxon>
        <taxon>Dikarya</taxon>
        <taxon>Basidiomycota</taxon>
        <taxon>Agaricomycotina</taxon>
        <taxon>Agaricomycetes</taxon>
        <taxon>Gloeophyllales</taxon>
        <taxon>Gloeophyllaceae</taxon>
        <taxon>Heliocybe</taxon>
    </lineage>
</organism>
<dbReference type="EMBL" id="ML213546">
    <property type="protein sequence ID" value="TFK45346.1"/>
    <property type="molecule type" value="Genomic_DNA"/>
</dbReference>
<reference evidence="2 3" key="1">
    <citation type="journal article" date="2019" name="Nat. Ecol. Evol.">
        <title>Megaphylogeny resolves global patterns of mushroom evolution.</title>
        <authorList>
            <person name="Varga T."/>
            <person name="Krizsan K."/>
            <person name="Foldi C."/>
            <person name="Dima B."/>
            <person name="Sanchez-Garcia M."/>
            <person name="Sanchez-Ramirez S."/>
            <person name="Szollosi G.J."/>
            <person name="Szarkandi J.G."/>
            <person name="Papp V."/>
            <person name="Albert L."/>
            <person name="Andreopoulos W."/>
            <person name="Angelini C."/>
            <person name="Antonin V."/>
            <person name="Barry K.W."/>
            <person name="Bougher N.L."/>
            <person name="Buchanan P."/>
            <person name="Buyck B."/>
            <person name="Bense V."/>
            <person name="Catcheside P."/>
            <person name="Chovatia M."/>
            <person name="Cooper J."/>
            <person name="Damon W."/>
            <person name="Desjardin D."/>
            <person name="Finy P."/>
            <person name="Geml J."/>
            <person name="Haridas S."/>
            <person name="Hughes K."/>
            <person name="Justo A."/>
            <person name="Karasinski D."/>
            <person name="Kautmanova I."/>
            <person name="Kiss B."/>
            <person name="Kocsube S."/>
            <person name="Kotiranta H."/>
            <person name="LaButti K.M."/>
            <person name="Lechner B.E."/>
            <person name="Liimatainen K."/>
            <person name="Lipzen A."/>
            <person name="Lukacs Z."/>
            <person name="Mihaltcheva S."/>
            <person name="Morgado L.N."/>
            <person name="Niskanen T."/>
            <person name="Noordeloos M.E."/>
            <person name="Ohm R.A."/>
            <person name="Ortiz-Santana B."/>
            <person name="Ovrebo C."/>
            <person name="Racz N."/>
            <person name="Riley R."/>
            <person name="Savchenko A."/>
            <person name="Shiryaev A."/>
            <person name="Soop K."/>
            <person name="Spirin V."/>
            <person name="Szebenyi C."/>
            <person name="Tomsovsky M."/>
            <person name="Tulloss R.E."/>
            <person name="Uehling J."/>
            <person name="Grigoriev I.V."/>
            <person name="Vagvolgyi C."/>
            <person name="Papp T."/>
            <person name="Martin F.M."/>
            <person name="Miettinen O."/>
            <person name="Hibbett D.S."/>
            <person name="Nagy L.G."/>
        </authorList>
    </citation>
    <scope>NUCLEOTIDE SEQUENCE [LARGE SCALE GENOMIC DNA]</scope>
    <source>
        <strain evidence="2 3">OMC1185</strain>
    </source>
</reference>
<proteinExistence type="predicted"/>
<dbReference type="InterPro" id="IPR011990">
    <property type="entry name" value="TPR-like_helical_dom_sf"/>
</dbReference>
<dbReference type="AlphaFoldDB" id="A0A5C3MM14"/>
<dbReference type="SMART" id="SM00028">
    <property type="entry name" value="TPR"/>
    <property type="match status" value="3"/>
</dbReference>
<dbReference type="STRING" id="5364.A0A5C3MM14"/>
<dbReference type="Proteomes" id="UP000305948">
    <property type="component" value="Unassembled WGS sequence"/>
</dbReference>
<protein>
    <submittedName>
        <fullName evidence="2">Uncharacterized protein</fullName>
    </submittedName>
</protein>
<keyword evidence="3" id="KW-1185">Reference proteome</keyword>
<dbReference type="OrthoDB" id="2423701at2759"/>
<dbReference type="PROSITE" id="PS50005">
    <property type="entry name" value="TPR"/>
    <property type="match status" value="1"/>
</dbReference>
<evidence type="ECO:0000256" key="1">
    <source>
        <dbReference type="PROSITE-ProRule" id="PRU00339"/>
    </source>
</evidence>
<keyword evidence="1" id="KW-0802">TPR repeat</keyword>
<sequence>MSKVETGEVERVERERKTGLTAYKNKDYKPAIRHLEKVLKIWPDDIPILVALGGAYLHTKDYQKCLAACEQVAKLSNEGPDGDAYTAEALSTMSSAFVKLGESKTAVKYYHKSLGKYHGQIYSKLDKSKIASR</sequence>
<evidence type="ECO:0000313" key="3">
    <source>
        <dbReference type="Proteomes" id="UP000305948"/>
    </source>
</evidence>
<dbReference type="InterPro" id="IPR019734">
    <property type="entry name" value="TPR_rpt"/>
</dbReference>
<dbReference type="Pfam" id="PF13174">
    <property type="entry name" value="TPR_6"/>
    <property type="match status" value="1"/>
</dbReference>
<dbReference type="Gene3D" id="1.25.40.10">
    <property type="entry name" value="Tetratricopeptide repeat domain"/>
    <property type="match status" value="1"/>
</dbReference>
<accession>A0A5C3MM14</accession>
<dbReference type="Pfam" id="PF13424">
    <property type="entry name" value="TPR_12"/>
    <property type="match status" value="1"/>
</dbReference>
<feature type="repeat" description="TPR" evidence="1">
    <location>
        <begin position="12"/>
        <end position="45"/>
    </location>
</feature>
<name>A0A5C3MM14_9AGAM</name>